<dbReference type="Gene3D" id="1.10.150.260">
    <property type="entry name" value="YozE SAM-like"/>
    <property type="match status" value="1"/>
</dbReference>
<dbReference type="SUPFAM" id="SSF140652">
    <property type="entry name" value="YozE-like"/>
    <property type="match status" value="1"/>
</dbReference>
<gene>
    <name evidence="2" type="ORF">BU112_10375</name>
</gene>
<dbReference type="AlphaFoldDB" id="A0A418IDT7"/>
<evidence type="ECO:0000313" key="2">
    <source>
        <dbReference type="EMBL" id="RIM99022.1"/>
    </source>
</evidence>
<dbReference type="InterPro" id="IPR023089">
    <property type="entry name" value="YozE_SAM-like"/>
</dbReference>
<dbReference type="Pfam" id="PF06855">
    <property type="entry name" value="YozE_SAM_like"/>
    <property type="match status" value="1"/>
</dbReference>
<sequence>MTFYNFVIGFIEDDTPLGQLAHNIIGDKNFPKNETSFIALNSYFYSNYFDHEVLASAKRALSLYRHNVELAN</sequence>
<dbReference type="GeneID" id="79052265"/>
<organism evidence="2 3">
    <name type="scientific">Staphylococcus shinii</name>
    <dbReference type="NCBI Taxonomy" id="2912228"/>
    <lineage>
        <taxon>Bacteria</taxon>
        <taxon>Bacillati</taxon>
        <taxon>Bacillota</taxon>
        <taxon>Bacilli</taxon>
        <taxon>Bacillales</taxon>
        <taxon>Staphylococcaceae</taxon>
        <taxon>Staphylococcus</taxon>
    </lineage>
</organism>
<evidence type="ECO:0000313" key="3">
    <source>
        <dbReference type="Proteomes" id="UP000286317"/>
    </source>
</evidence>
<dbReference type="EMBL" id="QXUF01000077">
    <property type="protein sequence ID" value="RIM99022.1"/>
    <property type="molecule type" value="Genomic_DNA"/>
</dbReference>
<feature type="domain" description="YozE SAM-like" evidence="1">
    <location>
        <begin position="2"/>
        <end position="65"/>
    </location>
</feature>
<evidence type="ECO:0000259" key="1">
    <source>
        <dbReference type="Pfam" id="PF06855"/>
    </source>
</evidence>
<accession>A0A418IDT7</accession>
<dbReference type="InterPro" id="IPR036806">
    <property type="entry name" value="YozE_SAM-like_sf"/>
</dbReference>
<keyword evidence="3" id="KW-1185">Reference proteome</keyword>
<dbReference type="OrthoDB" id="2395978at2"/>
<reference evidence="2 3" key="1">
    <citation type="journal article" date="2016" name="Front. Microbiol.">
        <title>Comprehensive Phylogenetic Analysis of Bovine Non-aureus Staphylococci Species Based on Whole-Genome Sequencing.</title>
        <authorList>
            <person name="Naushad S."/>
            <person name="Barkema H.W."/>
            <person name="Luby C."/>
            <person name="Condas L.A."/>
            <person name="Nobrega D.B."/>
            <person name="Carson D.A."/>
            <person name="De Buck J."/>
        </authorList>
    </citation>
    <scope>NUCLEOTIDE SEQUENCE [LARGE SCALE GENOMIC DNA]</scope>
    <source>
        <strain evidence="2 3">SNUC 4554</strain>
    </source>
</reference>
<dbReference type="RefSeq" id="WP_039068706.1">
    <property type="nucleotide sequence ID" value="NZ_CP068712.1"/>
</dbReference>
<proteinExistence type="predicted"/>
<protein>
    <recommendedName>
        <fullName evidence="1">YozE SAM-like domain-containing protein</fullName>
    </recommendedName>
</protein>
<dbReference type="Proteomes" id="UP000286317">
    <property type="component" value="Unassembled WGS sequence"/>
</dbReference>
<comment type="caution">
    <text evidence="2">The sequence shown here is derived from an EMBL/GenBank/DDBJ whole genome shotgun (WGS) entry which is preliminary data.</text>
</comment>
<name>A0A418IDT7_9STAP</name>